<feature type="compositionally biased region" description="Pro residues" evidence="2">
    <location>
        <begin position="8"/>
        <end position="18"/>
    </location>
</feature>
<dbReference type="Proteomes" id="UP000761534">
    <property type="component" value="Unassembled WGS sequence"/>
</dbReference>
<evidence type="ECO:0000256" key="3">
    <source>
        <dbReference type="SAM" id="Phobius"/>
    </source>
</evidence>
<evidence type="ECO:0000313" key="4">
    <source>
        <dbReference type="EMBL" id="KAA8917823.1"/>
    </source>
</evidence>
<evidence type="ECO:0000256" key="1">
    <source>
        <dbReference type="SAM" id="Coils"/>
    </source>
</evidence>
<name>A0A642VEM2_9ASCO</name>
<gene>
    <name evidence="4" type="ORF">TRICI_000025</name>
</gene>
<dbReference type="EMBL" id="SWFS01000007">
    <property type="protein sequence ID" value="KAA8917823.1"/>
    <property type="molecule type" value="Genomic_DNA"/>
</dbReference>
<keyword evidence="1" id="KW-0175">Coiled coil</keyword>
<evidence type="ECO:0000256" key="2">
    <source>
        <dbReference type="SAM" id="MobiDB-lite"/>
    </source>
</evidence>
<keyword evidence="3" id="KW-1133">Transmembrane helix</keyword>
<keyword evidence="3" id="KW-0812">Transmembrane</keyword>
<feature type="region of interest" description="Disordered" evidence="2">
    <location>
        <begin position="1"/>
        <end position="49"/>
    </location>
</feature>
<organism evidence="4 5">
    <name type="scientific">Trichomonascus ciferrii</name>
    <dbReference type="NCBI Taxonomy" id="44093"/>
    <lineage>
        <taxon>Eukaryota</taxon>
        <taxon>Fungi</taxon>
        <taxon>Dikarya</taxon>
        <taxon>Ascomycota</taxon>
        <taxon>Saccharomycotina</taxon>
        <taxon>Dipodascomycetes</taxon>
        <taxon>Dipodascales</taxon>
        <taxon>Trichomonascaceae</taxon>
        <taxon>Trichomonascus</taxon>
        <taxon>Trichomonascus ciferrii complex</taxon>
    </lineage>
</organism>
<feature type="coiled-coil region" evidence="1">
    <location>
        <begin position="186"/>
        <end position="213"/>
    </location>
</feature>
<dbReference type="OrthoDB" id="4083086at2759"/>
<protein>
    <submittedName>
        <fullName evidence="4">Uncharacterized protein</fullName>
    </submittedName>
</protein>
<accession>A0A642VEM2</accession>
<sequence length="234" mass="27419">MSDERRPNPPGWVPPRAPYNPYDPTDLRPPEGYPSEFKSPGKERSWSIAPKEPSNYRTVKDTLKRMQYTPRPLSELYPGQYKVLRRTQGHPFEKGVRYSSMILGTSLVVFGVFFYRWNDGYDHVFSEPYRWQLKLRDKYFGNLTEQQKEDLEGRQRGFSKTAKMQDEGRYSPAKTQEDENTMQRPMRNHIIEAERIRQEREEAILRAVDIAEEQLKKQQSGTAGKKSGGGWFGF</sequence>
<keyword evidence="5" id="KW-1185">Reference proteome</keyword>
<dbReference type="AlphaFoldDB" id="A0A642VEM2"/>
<proteinExistence type="predicted"/>
<keyword evidence="3" id="KW-0472">Membrane</keyword>
<dbReference type="VEuPathDB" id="FungiDB:TRICI_000025"/>
<feature type="region of interest" description="Disordered" evidence="2">
    <location>
        <begin position="150"/>
        <end position="181"/>
    </location>
</feature>
<feature type="region of interest" description="Disordered" evidence="2">
    <location>
        <begin position="215"/>
        <end position="234"/>
    </location>
</feature>
<feature type="transmembrane region" description="Helical" evidence="3">
    <location>
        <begin position="95"/>
        <end position="117"/>
    </location>
</feature>
<comment type="caution">
    <text evidence="4">The sequence shown here is derived from an EMBL/GenBank/DDBJ whole genome shotgun (WGS) entry which is preliminary data.</text>
</comment>
<reference evidence="4" key="1">
    <citation type="journal article" date="2019" name="G3 (Bethesda)">
        <title>Genome Assemblies of Two Rare Opportunistic Yeast Pathogens: Diutina rugosa (syn. Candida rugosa) and Trichomonascus ciferrii (syn. Candida ciferrii).</title>
        <authorList>
            <person name="Mixao V."/>
            <person name="Saus E."/>
            <person name="Hansen A.P."/>
            <person name="Lass-Florl C."/>
            <person name="Gabaldon T."/>
        </authorList>
    </citation>
    <scope>NUCLEOTIDE SEQUENCE</scope>
    <source>
        <strain evidence="4">CBS 4856</strain>
    </source>
</reference>
<evidence type="ECO:0000313" key="5">
    <source>
        <dbReference type="Proteomes" id="UP000761534"/>
    </source>
</evidence>